<evidence type="ECO:0000313" key="2">
    <source>
        <dbReference type="Proteomes" id="UP001605036"/>
    </source>
</evidence>
<organism evidence="1 2">
    <name type="scientific">Riccia fluitans</name>
    <dbReference type="NCBI Taxonomy" id="41844"/>
    <lineage>
        <taxon>Eukaryota</taxon>
        <taxon>Viridiplantae</taxon>
        <taxon>Streptophyta</taxon>
        <taxon>Embryophyta</taxon>
        <taxon>Marchantiophyta</taxon>
        <taxon>Marchantiopsida</taxon>
        <taxon>Marchantiidae</taxon>
        <taxon>Marchantiales</taxon>
        <taxon>Ricciaceae</taxon>
        <taxon>Riccia</taxon>
    </lineage>
</organism>
<dbReference type="Proteomes" id="UP001605036">
    <property type="component" value="Unassembled WGS sequence"/>
</dbReference>
<comment type="caution">
    <text evidence="1">The sequence shown here is derived from an EMBL/GenBank/DDBJ whole genome shotgun (WGS) entry which is preliminary data.</text>
</comment>
<dbReference type="AlphaFoldDB" id="A0ABD1YGB9"/>
<evidence type="ECO:0000313" key="1">
    <source>
        <dbReference type="EMBL" id="KAL2629836.1"/>
    </source>
</evidence>
<accession>A0ABD1YGB9</accession>
<name>A0ABD1YGB9_9MARC</name>
<proteinExistence type="predicted"/>
<protein>
    <submittedName>
        <fullName evidence="1">Uncharacterized protein</fullName>
    </submittedName>
</protein>
<keyword evidence="2" id="KW-1185">Reference proteome</keyword>
<dbReference type="EMBL" id="JBHFFA010000004">
    <property type="protein sequence ID" value="KAL2629836.1"/>
    <property type="molecule type" value="Genomic_DNA"/>
</dbReference>
<sequence>MRWEEARNAWLNKVTSTLRLKIQTLRNEGTKAKLIGKLLDRDWVHEAKQWWKGNPSPENMMHLFEALEEHEDQIVVLEKMFLKHARYLTVTDGDEEEPPHLSKAVVILCRRNDVLYTSVERQQQLEAPFTSFSDWNCVVSFEGGTINVPEKFKGEHIALFVAN</sequence>
<reference evidence="1 2" key="1">
    <citation type="submission" date="2024-09" db="EMBL/GenBank/DDBJ databases">
        <title>Chromosome-scale assembly of Riccia fluitans.</title>
        <authorList>
            <person name="Paukszto L."/>
            <person name="Sawicki J."/>
            <person name="Karawczyk K."/>
            <person name="Piernik-Szablinska J."/>
            <person name="Szczecinska M."/>
            <person name="Mazdziarz M."/>
        </authorList>
    </citation>
    <scope>NUCLEOTIDE SEQUENCE [LARGE SCALE GENOMIC DNA]</scope>
    <source>
        <strain evidence="1">Rf_01</strain>
        <tissue evidence="1">Aerial parts of the thallus</tissue>
    </source>
</reference>
<gene>
    <name evidence="1" type="ORF">R1flu_014522</name>
</gene>